<evidence type="ECO:0000313" key="3">
    <source>
        <dbReference type="EMBL" id="KAJ2928001.1"/>
    </source>
</evidence>
<evidence type="ECO:0000256" key="1">
    <source>
        <dbReference type="ARBA" id="ARBA00022737"/>
    </source>
</evidence>
<protein>
    <recommendedName>
        <fullName evidence="2">Nephrocystin 3-like N-terminal domain-containing protein</fullName>
    </recommendedName>
</protein>
<dbReference type="SUPFAM" id="SSF52540">
    <property type="entry name" value="P-loop containing nucleoside triphosphate hydrolases"/>
    <property type="match status" value="1"/>
</dbReference>
<dbReference type="PANTHER" id="PTHR10039:SF14">
    <property type="entry name" value="NACHT DOMAIN-CONTAINING PROTEIN"/>
    <property type="match status" value="1"/>
</dbReference>
<keyword evidence="1" id="KW-0677">Repeat</keyword>
<dbReference type="InterPro" id="IPR027417">
    <property type="entry name" value="P-loop_NTPase"/>
</dbReference>
<feature type="non-terminal residue" evidence="3">
    <location>
        <position position="413"/>
    </location>
</feature>
<dbReference type="Proteomes" id="UP001140091">
    <property type="component" value="Unassembled WGS sequence"/>
</dbReference>
<gene>
    <name evidence="3" type="ORF">H1R20_g9093</name>
</gene>
<organism evidence="3 4">
    <name type="scientific">Candolleomyces eurysporus</name>
    <dbReference type="NCBI Taxonomy" id="2828524"/>
    <lineage>
        <taxon>Eukaryota</taxon>
        <taxon>Fungi</taxon>
        <taxon>Dikarya</taxon>
        <taxon>Basidiomycota</taxon>
        <taxon>Agaricomycotina</taxon>
        <taxon>Agaricomycetes</taxon>
        <taxon>Agaricomycetidae</taxon>
        <taxon>Agaricales</taxon>
        <taxon>Agaricineae</taxon>
        <taxon>Psathyrellaceae</taxon>
        <taxon>Candolleomyces</taxon>
    </lineage>
</organism>
<keyword evidence="4" id="KW-1185">Reference proteome</keyword>
<dbReference type="InterPro" id="IPR056884">
    <property type="entry name" value="NPHP3-like_N"/>
</dbReference>
<evidence type="ECO:0000313" key="4">
    <source>
        <dbReference type="Proteomes" id="UP001140091"/>
    </source>
</evidence>
<dbReference type="Pfam" id="PF24883">
    <property type="entry name" value="NPHP3_N"/>
    <property type="match status" value="1"/>
</dbReference>
<name>A0A9W8J2S2_9AGAR</name>
<sequence length="413" mass="46702">MDWIKDRDGPQRLLCMTGAAGSGKSALQQTTAEICQESGILACTFFFSASDPTRNTVKQFIPTIAYQLGRTNDILRRCIKAAVESDRLIFSKSLRAQMSTLIVAPSQQCQGMGMNLTTLPYAILVDGLDECKGEDRQAELLTAIKECLLITGFPFRIFIASRPEWAIRTALEPGGHLCKVAYHIQLSDQYDASADMYRYLQRRFEDIGLRIGDPQWFTRNNIDTLVEAASGQFIYVATVYKYISERRASPAERLKVVLTWTPHAGQIARPFEALDVLYTNILSAAKNAYEAVDTHHGRDFLLLFRAHHINISGFHIYSMTHTQSTTFFSTHWLGLEARAEESLVSDLRSLVALTRMGDGRSYLRLYHKSFSDFLEGESRAKDLFVPEARVYMHIAKCFMQRIIDCRLDFDSGA</sequence>
<dbReference type="EMBL" id="JANBPK010000946">
    <property type="protein sequence ID" value="KAJ2928001.1"/>
    <property type="molecule type" value="Genomic_DNA"/>
</dbReference>
<evidence type="ECO:0000259" key="2">
    <source>
        <dbReference type="Pfam" id="PF24883"/>
    </source>
</evidence>
<feature type="domain" description="Nephrocystin 3-like N-terminal" evidence="2">
    <location>
        <begin position="2"/>
        <end position="162"/>
    </location>
</feature>
<proteinExistence type="predicted"/>
<reference evidence="3" key="1">
    <citation type="submission" date="2022-06" db="EMBL/GenBank/DDBJ databases">
        <title>Genome Sequence of Candolleomyces eurysporus.</title>
        <authorList>
            <person name="Buettner E."/>
        </authorList>
    </citation>
    <scope>NUCLEOTIDE SEQUENCE</scope>
    <source>
        <strain evidence="3">VTCC 930004</strain>
    </source>
</reference>
<accession>A0A9W8J2S2</accession>
<comment type="caution">
    <text evidence="3">The sequence shown here is derived from an EMBL/GenBank/DDBJ whole genome shotgun (WGS) entry which is preliminary data.</text>
</comment>
<dbReference type="PANTHER" id="PTHR10039">
    <property type="entry name" value="AMELOGENIN"/>
    <property type="match status" value="1"/>
</dbReference>
<dbReference type="OrthoDB" id="5967843at2759"/>
<dbReference type="AlphaFoldDB" id="A0A9W8J2S2"/>